<evidence type="ECO:0000313" key="2">
    <source>
        <dbReference type="Proteomes" id="UP000050509"/>
    </source>
</evidence>
<feature type="non-terminal residue" evidence="1">
    <location>
        <position position="104"/>
    </location>
</feature>
<evidence type="ECO:0000313" key="1">
    <source>
        <dbReference type="EMBL" id="KPV46341.1"/>
    </source>
</evidence>
<comment type="caution">
    <text evidence="1">The sequence shown here is derived from an EMBL/GenBank/DDBJ whole genome shotgun (WGS) entry which is preliminary data.</text>
</comment>
<organism evidence="1 2">
    <name type="scientific">Kouleothrix aurantiaca</name>
    <dbReference type="NCBI Taxonomy" id="186479"/>
    <lineage>
        <taxon>Bacteria</taxon>
        <taxon>Bacillati</taxon>
        <taxon>Chloroflexota</taxon>
        <taxon>Chloroflexia</taxon>
        <taxon>Chloroflexales</taxon>
        <taxon>Roseiflexineae</taxon>
        <taxon>Roseiflexaceae</taxon>
        <taxon>Kouleothrix</taxon>
    </lineage>
</organism>
<protein>
    <submittedName>
        <fullName evidence="1">Uncharacterized protein</fullName>
    </submittedName>
</protein>
<keyword evidence="2" id="KW-1185">Reference proteome</keyword>
<dbReference type="Proteomes" id="UP000050509">
    <property type="component" value="Unassembled WGS sequence"/>
</dbReference>
<dbReference type="EMBL" id="LJCR01003585">
    <property type="protein sequence ID" value="KPV46341.1"/>
    <property type="molecule type" value="Genomic_DNA"/>
</dbReference>
<name>A0A0N8PQ75_9CHLR</name>
<sequence length="104" mass="11278">MSISPEALEGAGIALESQLAEYLAALYLNVGAEDRPAILDAARRRLPLSERSLFAVALAPLDPVQAFLFQRDCDPDDTATILRALAPHLGRLRPEHIAGMLDMI</sequence>
<reference evidence="1 2" key="1">
    <citation type="submission" date="2015-09" db="EMBL/GenBank/DDBJ databases">
        <title>Draft genome sequence of Kouleothrix aurantiaca JCM 19913.</title>
        <authorList>
            <person name="Hemp J."/>
        </authorList>
    </citation>
    <scope>NUCLEOTIDE SEQUENCE [LARGE SCALE GENOMIC DNA]</scope>
    <source>
        <strain evidence="1 2">COM-B</strain>
    </source>
</reference>
<dbReference type="AlphaFoldDB" id="A0A0N8PQ75"/>
<gene>
    <name evidence="1" type="ORF">SE17_43385</name>
</gene>
<proteinExistence type="predicted"/>
<accession>A0A0N8PQ75</accession>